<dbReference type="RefSeq" id="WP_081673009.1">
    <property type="nucleotide sequence ID" value="NZ_AULJ01000050.1"/>
</dbReference>
<sequence length="143" mass="14966">MRPRRMCGCGPRPQMVSPAQQKVYPTKQCVKHNFYQQEVDHIHPTHTTNVNHVNVMNKHFFPQSQSDVTEFSQQNVNMGPGSQVAGASTGPMGGPGMMGPGGPGQMGPGSQVAGASTGPMGGPGMMGPGQMGPMGMKPKNCGC</sequence>
<protein>
    <submittedName>
        <fullName evidence="1">Spore coat protein</fullName>
    </submittedName>
</protein>
<accession>A0A0A5HPK0</accession>
<dbReference type="OrthoDB" id="2455195at2"/>
<gene>
    <name evidence="1" type="ORF">N783_14415</name>
</gene>
<comment type="caution">
    <text evidence="1">The sequence shown here is derived from an EMBL/GenBank/DDBJ whole genome shotgun (WGS) entry which is preliminary data.</text>
</comment>
<evidence type="ECO:0000313" key="2">
    <source>
        <dbReference type="Proteomes" id="UP000030403"/>
    </source>
</evidence>
<keyword evidence="2" id="KW-1185">Reference proteome</keyword>
<dbReference type="AlphaFoldDB" id="A0A0A5HPK0"/>
<dbReference type="eggNOG" id="ENOG50332Y4">
    <property type="taxonomic scope" value="Bacteria"/>
</dbReference>
<keyword evidence="1" id="KW-0946">Virion</keyword>
<dbReference type="Proteomes" id="UP000030403">
    <property type="component" value="Unassembled WGS sequence"/>
</dbReference>
<organism evidence="1 2">
    <name type="scientific">Pontibacillus marinus BH030004 = DSM 16465</name>
    <dbReference type="NCBI Taxonomy" id="1385511"/>
    <lineage>
        <taxon>Bacteria</taxon>
        <taxon>Bacillati</taxon>
        <taxon>Bacillota</taxon>
        <taxon>Bacilli</taxon>
        <taxon>Bacillales</taxon>
        <taxon>Bacillaceae</taxon>
        <taxon>Pontibacillus</taxon>
    </lineage>
</organism>
<dbReference type="InterPro" id="IPR020108">
    <property type="entry name" value="Spore_coat_CotD"/>
</dbReference>
<dbReference type="STRING" id="1385511.GCA_000425225_03637"/>
<dbReference type="EMBL" id="AVPF01000039">
    <property type="protein sequence ID" value="KGX85517.1"/>
    <property type="molecule type" value="Genomic_DNA"/>
</dbReference>
<proteinExistence type="predicted"/>
<name>A0A0A5HPK0_9BACI</name>
<keyword evidence="1" id="KW-0167">Capsid protein</keyword>
<evidence type="ECO:0000313" key="1">
    <source>
        <dbReference type="EMBL" id="KGX85517.1"/>
    </source>
</evidence>
<reference evidence="1 2" key="1">
    <citation type="submission" date="2013-08" db="EMBL/GenBank/DDBJ databases">
        <authorList>
            <person name="Huang J."/>
            <person name="Wang G."/>
        </authorList>
    </citation>
    <scope>NUCLEOTIDE SEQUENCE [LARGE SCALE GENOMIC DNA]</scope>
    <source>
        <strain evidence="1 2">BH030004</strain>
    </source>
</reference>
<dbReference type="Pfam" id="PF11122">
    <property type="entry name" value="Spore-coat_CotD"/>
    <property type="match status" value="1"/>
</dbReference>